<dbReference type="PANTHER" id="PTHR30255">
    <property type="entry name" value="SINGLE-STRANDED-DNA-SPECIFIC EXONUCLEASE RECJ"/>
    <property type="match status" value="1"/>
</dbReference>
<dbReference type="KEGG" id="tmk:QGN29_10250"/>
<dbReference type="NCBIfam" id="TIGR00644">
    <property type="entry name" value="recJ"/>
    <property type="match status" value="1"/>
</dbReference>
<dbReference type="GO" id="GO:0008409">
    <property type="term" value="F:5'-3' exonuclease activity"/>
    <property type="evidence" value="ECO:0007669"/>
    <property type="project" value="InterPro"/>
</dbReference>
<dbReference type="GO" id="GO:0003676">
    <property type="term" value="F:nucleic acid binding"/>
    <property type="evidence" value="ECO:0007669"/>
    <property type="project" value="InterPro"/>
</dbReference>
<reference evidence="9" key="1">
    <citation type="submission" date="2023-04" db="EMBL/GenBank/DDBJ databases">
        <title>Complete genome sequence of Temperatibacter marinus.</title>
        <authorList>
            <person name="Rong J.-C."/>
            <person name="Yi M.-L."/>
            <person name="Zhao Q."/>
        </authorList>
    </citation>
    <scope>NUCLEOTIDE SEQUENCE</scope>
    <source>
        <strain evidence="9">NBRC 110045</strain>
    </source>
</reference>
<keyword evidence="10" id="KW-1185">Reference proteome</keyword>
<evidence type="ECO:0000259" key="6">
    <source>
        <dbReference type="Pfam" id="PF01368"/>
    </source>
</evidence>
<dbReference type="Pfam" id="PF17768">
    <property type="entry name" value="RecJ_OB"/>
    <property type="match status" value="1"/>
</dbReference>
<keyword evidence="5 9" id="KW-0269">Exonuclease</keyword>
<dbReference type="Gene3D" id="3.90.1640.30">
    <property type="match status" value="1"/>
</dbReference>
<dbReference type="RefSeq" id="WP_310797760.1">
    <property type="nucleotide sequence ID" value="NZ_CP123872.1"/>
</dbReference>
<organism evidence="9 10">
    <name type="scientific">Temperatibacter marinus</name>
    <dbReference type="NCBI Taxonomy" id="1456591"/>
    <lineage>
        <taxon>Bacteria</taxon>
        <taxon>Pseudomonadati</taxon>
        <taxon>Pseudomonadota</taxon>
        <taxon>Alphaproteobacteria</taxon>
        <taxon>Kordiimonadales</taxon>
        <taxon>Temperatibacteraceae</taxon>
        <taxon>Temperatibacter</taxon>
    </lineage>
</organism>
<dbReference type="Proteomes" id="UP001268683">
    <property type="component" value="Chromosome"/>
</dbReference>
<proteinExistence type="inferred from homology"/>
<evidence type="ECO:0000256" key="1">
    <source>
        <dbReference type="ARBA" id="ARBA00005915"/>
    </source>
</evidence>
<dbReference type="Gene3D" id="3.10.310.30">
    <property type="match status" value="1"/>
</dbReference>
<accession>A0AA52EFL2</accession>
<evidence type="ECO:0000313" key="10">
    <source>
        <dbReference type="Proteomes" id="UP001268683"/>
    </source>
</evidence>
<sequence length="605" mass="65195">MTHDTIKNSDDTADTLLGVRRSSLGQRWSLKPFISRHAEAIADLLGVSPIVGQIIAARNIDIEHAAEFYEPSLRNSLPDPNEFLDMDKAVDRLCQALEREEKVAVFGDYDVDGATSSALLIRYFRMINRQMMVHIPDRNLEGYGPNTAALTRLHSKGAKVVITVDCGTLSFQPLEDAFNLGLDIVVVDHHKAETTLPKAVAVVNPNRLDESGHYGQLAAAGVTFMLLVALNKGLRERGWFSSQQIKEPNLLSLLDIVALGTVCDVVPLTGVNRAFVKQGLKIMAQRQNAGIVALSDVGRVDEAPNAYHLGFVLGPRVNAGGRVGEAGLGARLLALDDYQAARQIADKLDGYNQDRKVIEAHVLDEAFSMMTKKYGPDGGPETLVFVAAKGWHAGVIGIVASRLKEKYNKPAFVLAIEENGEAKGSGRSITGVDLGAAVLEAQAKEILVKGGGHAMAAGLTVMEDRLDDLEHFLGAHMAEAVSKASETRTLEIDTVTTFMACQPQMIEDIEKVGPFGVGNPGPKLAFSHVTLTKVDVVGQNHMRAIFTSKDGSSMKAMAFRSLGEPLGNSLEGGIGKKFHIVGKVKVNTWGGRESVEMTLEDLASC</sequence>
<dbReference type="PANTHER" id="PTHR30255:SF2">
    <property type="entry name" value="SINGLE-STRANDED-DNA-SPECIFIC EXONUCLEASE RECJ"/>
    <property type="match status" value="1"/>
</dbReference>
<dbReference type="Pfam" id="PF02272">
    <property type="entry name" value="DHHA1"/>
    <property type="match status" value="1"/>
</dbReference>
<evidence type="ECO:0000256" key="4">
    <source>
        <dbReference type="ARBA" id="ARBA00022801"/>
    </source>
</evidence>
<gene>
    <name evidence="9" type="primary">recJ</name>
    <name evidence="9" type="ORF">QGN29_10250</name>
</gene>
<evidence type="ECO:0000256" key="3">
    <source>
        <dbReference type="ARBA" id="ARBA00022722"/>
    </source>
</evidence>
<evidence type="ECO:0000256" key="2">
    <source>
        <dbReference type="ARBA" id="ARBA00019841"/>
    </source>
</evidence>
<dbReference type="InterPro" id="IPR003156">
    <property type="entry name" value="DHHA1_dom"/>
</dbReference>
<comment type="similarity">
    <text evidence="1">Belongs to the RecJ family.</text>
</comment>
<protein>
    <recommendedName>
        <fullName evidence="2">Single-stranded-DNA-specific exonuclease RecJ</fullName>
    </recommendedName>
</protein>
<feature type="domain" description="DHHA1" evidence="7">
    <location>
        <begin position="385"/>
        <end position="473"/>
    </location>
</feature>
<evidence type="ECO:0000259" key="7">
    <source>
        <dbReference type="Pfam" id="PF02272"/>
    </source>
</evidence>
<evidence type="ECO:0000259" key="8">
    <source>
        <dbReference type="Pfam" id="PF17768"/>
    </source>
</evidence>
<dbReference type="InterPro" id="IPR038763">
    <property type="entry name" value="DHH_sf"/>
</dbReference>
<dbReference type="Pfam" id="PF01368">
    <property type="entry name" value="DHH"/>
    <property type="match status" value="1"/>
</dbReference>
<dbReference type="SUPFAM" id="SSF64182">
    <property type="entry name" value="DHH phosphoesterases"/>
    <property type="match status" value="1"/>
</dbReference>
<feature type="domain" description="RecJ OB" evidence="8">
    <location>
        <begin position="492"/>
        <end position="601"/>
    </location>
</feature>
<evidence type="ECO:0000256" key="5">
    <source>
        <dbReference type="ARBA" id="ARBA00022839"/>
    </source>
</evidence>
<dbReference type="InterPro" id="IPR004610">
    <property type="entry name" value="RecJ"/>
</dbReference>
<feature type="domain" description="DDH" evidence="6">
    <location>
        <begin position="102"/>
        <end position="261"/>
    </location>
</feature>
<keyword evidence="3" id="KW-0540">Nuclease</keyword>
<evidence type="ECO:0000313" key="9">
    <source>
        <dbReference type="EMBL" id="WND01930.1"/>
    </source>
</evidence>
<dbReference type="InterPro" id="IPR051673">
    <property type="entry name" value="SSDNA_exonuclease_RecJ"/>
</dbReference>
<dbReference type="EMBL" id="CP123872">
    <property type="protein sequence ID" value="WND01930.1"/>
    <property type="molecule type" value="Genomic_DNA"/>
</dbReference>
<dbReference type="AlphaFoldDB" id="A0AA52EFL2"/>
<keyword evidence="4" id="KW-0378">Hydrolase</keyword>
<dbReference type="InterPro" id="IPR001667">
    <property type="entry name" value="DDH_dom"/>
</dbReference>
<dbReference type="GO" id="GO:0006310">
    <property type="term" value="P:DNA recombination"/>
    <property type="evidence" value="ECO:0007669"/>
    <property type="project" value="InterPro"/>
</dbReference>
<name>A0AA52EFL2_9PROT</name>
<dbReference type="GO" id="GO:0006281">
    <property type="term" value="P:DNA repair"/>
    <property type="evidence" value="ECO:0007669"/>
    <property type="project" value="InterPro"/>
</dbReference>
<dbReference type="InterPro" id="IPR041122">
    <property type="entry name" value="RecJ_OB"/>
</dbReference>